<dbReference type="Gene3D" id="3.90.1150.10">
    <property type="entry name" value="Aspartate Aminotransferase, domain 1"/>
    <property type="match status" value="1"/>
</dbReference>
<dbReference type="Pfam" id="PF00202">
    <property type="entry name" value="Aminotran_3"/>
    <property type="match status" value="1"/>
</dbReference>
<dbReference type="GO" id="GO:0008483">
    <property type="term" value="F:transaminase activity"/>
    <property type="evidence" value="ECO:0007669"/>
    <property type="project" value="InterPro"/>
</dbReference>
<evidence type="ECO:0000313" key="4">
    <source>
        <dbReference type="EMBL" id="ODV70872.1"/>
    </source>
</evidence>
<dbReference type="GO" id="GO:0030170">
    <property type="term" value="F:pyridoxal phosphate binding"/>
    <property type="evidence" value="ECO:0007669"/>
    <property type="project" value="InterPro"/>
</dbReference>
<dbReference type="PIRSF" id="PIRSF000521">
    <property type="entry name" value="Transaminase_4ab_Lys_Orn"/>
    <property type="match status" value="1"/>
</dbReference>
<dbReference type="InterPro" id="IPR015422">
    <property type="entry name" value="PyrdxlP-dep_Trfase_small"/>
</dbReference>
<dbReference type="GeneID" id="30990342"/>
<dbReference type="OMA" id="SIVLCPP"/>
<sequence length="464" mass="50271">MTFTESRLLQATVTKKNPYVIAGDGIKITVKDPYTGEVSEMIDGCTGAAVGSLGHGDPDILEEIVKASKECVYSFPLAMTNEYAEELADYLIERSPKGAFKAAIFTGSGSESNDNALKIIYQYHVERNDAKRVKFISRQKSYHGYTLGAMAISGSRTSPFEPILLSAKQTPKVGTVYRYREQRDGETEEQYKDRLLEELEEAFIAAGPDTVAAFITETVSGSTVGTEPPLPGYLEGARAICHKYGALFMLDEVMCGMSRCGAFHAWEKYLPLDDESSGAVGPDIQSIGKTLGSGFVTIAGVLISPKVRDTIANGSNSIPGAQTYHSHAFNTRIALAVQKKIAKLELTANIEEVGSYMGQLLKEKIPKVSKFCGDVRGSGGFWSVEFVKDRTTKEKFAVEDDFAHIVGRVAFKNGLSIMALCGAGEVGDHVTLSPSYIITKADAEAIVDLLAKSIVEAEELFLSQ</sequence>
<dbReference type="Proteomes" id="UP000094389">
    <property type="component" value="Unassembled WGS sequence"/>
</dbReference>
<keyword evidence="2 3" id="KW-0663">Pyridoxal phosphate</keyword>
<protein>
    <submittedName>
        <fullName evidence="4">PLP-dependent transferase</fullName>
    </submittedName>
</protein>
<keyword evidence="5" id="KW-1185">Reference proteome</keyword>
<dbReference type="GO" id="GO:0005829">
    <property type="term" value="C:cytosol"/>
    <property type="evidence" value="ECO:0007669"/>
    <property type="project" value="TreeGrafter"/>
</dbReference>
<dbReference type="STRING" id="983966.A0A1E4RUC5"/>
<dbReference type="PANTHER" id="PTHR43094">
    <property type="entry name" value="AMINOTRANSFERASE"/>
    <property type="match status" value="1"/>
</dbReference>
<comment type="similarity">
    <text evidence="1 3">Belongs to the class-III pyridoxal-phosphate-dependent aminotransferase family.</text>
</comment>
<evidence type="ECO:0000256" key="3">
    <source>
        <dbReference type="RuleBase" id="RU003560"/>
    </source>
</evidence>
<evidence type="ECO:0000256" key="1">
    <source>
        <dbReference type="ARBA" id="ARBA00008954"/>
    </source>
</evidence>
<evidence type="ECO:0000313" key="5">
    <source>
        <dbReference type="Proteomes" id="UP000094389"/>
    </source>
</evidence>
<dbReference type="OrthoDB" id="10261433at2759"/>
<name>A0A1E4RUC5_CYBJN</name>
<dbReference type="InterPro" id="IPR005814">
    <property type="entry name" value="Aminotrans_3"/>
</dbReference>
<dbReference type="PANTHER" id="PTHR43094:SF1">
    <property type="entry name" value="AMINOTRANSFERASE CLASS-III"/>
    <property type="match status" value="1"/>
</dbReference>
<evidence type="ECO:0000256" key="2">
    <source>
        <dbReference type="ARBA" id="ARBA00022898"/>
    </source>
</evidence>
<reference evidence="4 5" key="1">
    <citation type="journal article" date="2016" name="Proc. Natl. Acad. Sci. U.S.A.">
        <title>Comparative genomics of biotechnologically important yeasts.</title>
        <authorList>
            <person name="Riley R."/>
            <person name="Haridas S."/>
            <person name="Wolfe K.H."/>
            <person name="Lopes M.R."/>
            <person name="Hittinger C.T."/>
            <person name="Goeker M."/>
            <person name="Salamov A.A."/>
            <person name="Wisecaver J.H."/>
            <person name="Long T.M."/>
            <person name="Calvey C.H."/>
            <person name="Aerts A.L."/>
            <person name="Barry K.W."/>
            <person name="Choi C."/>
            <person name="Clum A."/>
            <person name="Coughlan A.Y."/>
            <person name="Deshpande S."/>
            <person name="Douglass A.P."/>
            <person name="Hanson S.J."/>
            <person name="Klenk H.-P."/>
            <person name="LaButti K.M."/>
            <person name="Lapidus A."/>
            <person name="Lindquist E.A."/>
            <person name="Lipzen A.M."/>
            <person name="Meier-Kolthoff J.P."/>
            <person name="Ohm R.A."/>
            <person name="Otillar R.P."/>
            <person name="Pangilinan J.L."/>
            <person name="Peng Y."/>
            <person name="Rokas A."/>
            <person name="Rosa C.A."/>
            <person name="Scheuner C."/>
            <person name="Sibirny A.A."/>
            <person name="Slot J.C."/>
            <person name="Stielow J.B."/>
            <person name="Sun H."/>
            <person name="Kurtzman C.P."/>
            <person name="Blackwell M."/>
            <person name="Grigoriev I.V."/>
            <person name="Jeffries T.W."/>
        </authorList>
    </citation>
    <scope>NUCLEOTIDE SEQUENCE [LARGE SCALE GENOMIC DNA]</scope>
    <source>
        <strain evidence="5">ATCC 18201 / CBS 1600 / BCRC 20928 / JCM 3617 / NBRC 0987 / NRRL Y-1542</strain>
    </source>
</reference>
<dbReference type="AlphaFoldDB" id="A0A1E4RUC5"/>
<dbReference type="SUPFAM" id="SSF53383">
    <property type="entry name" value="PLP-dependent transferases"/>
    <property type="match status" value="1"/>
</dbReference>
<organism evidence="4 5">
    <name type="scientific">Cyberlindnera jadinii (strain ATCC 18201 / CBS 1600 / BCRC 20928 / JCM 3617 / NBRC 0987 / NRRL Y-1542)</name>
    <name type="common">Torula yeast</name>
    <name type="synonym">Candida utilis</name>
    <dbReference type="NCBI Taxonomy" id="983966"/>
    <lineage>
        <taxon>Eukaryota</taxon>
        <taxon>Fungi</taxon>
        <taxon>Dikarya</taxon>
        <taxon>Ascomycota</taxon>
        <taxon>Saccharomycotina</taxon>
        <taxon>Saccharomycetes</taxon>
        <taxon>Phaffomycetales</taxon>
        <taxon>Phaffomycetaceae</taxon>
        <taxon>Cyberlindnera</taxon>
    </lineage>
</organism>
<accession>A0A1E4RUC5</accession>
<dbReference type="RefSeq" id="XP_020067911.1">
    <property type="nucleotide sequence ID" value="XM_020215946.1"/>
</dbReference>
<keyword evidence="4" id="KW-0808">Transferase</keyword>
<dbReference type="InterPro" id="IPR015424">
    <property type="entry name" value="PyrdxlP-dep_Trfase"/>
</dbReference>
<dbReference type="EMBL" id="KV453948">
    <property type="protein sequence ID" value="ODV70872.1"/>
    <property type="molecule type" value="Genomic_DNA"/>
</dbReference>
<dbReference type="InterPro" id="IPR015421">
    <property type="entry name" value="PyrdxlP-dep_Trfase_major"/>
</dbReference>
<dbReference type="Gene3D" id="3.40.640.10">
    <property type="entry name" value="Type I PLP-dependent aspartate aminotransferase-like (Major domain)"/>
    <property type="match status" value="1"/>
</dbReference>
<gene>
    <name evidence="4" type="ORF">CYBJADRAFT_169826</name>
</gene>
<proteinExistence type="inferred from homology"/>